<feature type="compositionally biased region" description="Basic residues" evidence="21">
    <location>
        <begin position="132"/>
        <end position="143"/>
    </location>
</feature>
<dbReference type="Gene3D" id="3.30.160.60">
    <property type="entry name" value="Classic Zinc Finger"/>
    <property type="match status" value="1"/>
</dbReference>
<evidence type="ECO:0000256" key="6">
    <source>
        <dbReference type="ARBA" id="ARBA00022679"/>
    </source>
</evidence>
<feature type="domain" description="B box-type" evidence="24">
    <location>
        <begin position="369"/>
        <end position="410"/>
    </location>
</feature>
<dbReference type="Gene3D" id="3.30.40.10">
    <property type="entry name" value="Zinc/RING finger domain, C3HC4 (zinc finger)"/>
    <property type="match status" value="2"/>
</dbReference>
<dbReference type="SUPFAM" id="SSF57845">
    <property type="entry name" value="B-box zinc-binding domain"/>
    <property type="match status" value="1"/>
</dbReference>
<feature type="region of interest" description="Disordered" evidence="21">
    <location>
        <begin position="666"/>
        <end position="687"/>
    </location>
</feature>
<dbReference type="FunFam" id="3.30.40.10:FF:000123">
    <property type="entry name" value="E3 ubiquitin-protein ligase TRIM33"/>
    <property type="match status" value="1"/>
</dbReference>
<feature type="compositionally biased region" description="Acidic residues" evidence="21">
    <location>
        <begin position="1162"/>
        <end position="1171"/>
    </location>
</feature>
<dbReference type="Gene3D" id="1.20.920.10">
    <property type="entry name" value="Bromodomain-like"/>
    <property type="match status" value="1"/>
</dbReference>
<evidence type="ECO:0000256" key="21">
    <source>
        <dbReference type="SAM" id="MobiDB-lite"/>
    </source>
</evidence>
<feature type="region of interest" description="Disordered" evidence="21">
    <location>
        <begin position="718"/>
        <end position="745"/>
    </location>
</feature>
<feature type="compositionally biased region" description="Low complexity" evidence="21">
    <location>
        <begin position="146"/>
        <end position="156"/>
    </location>
</feature>
<accession>A0A8C5UJA5</accession>
<dbReference type="CDD" id="cd15622">
    <property type="entry name" value="PHD_TIF1alpha"/>
    <property type="match status" value="1"/>
</dbReference>
<dbReference type="InterPro" id="IPR019786">
    <property type="entry name" value="Zinc_finger_PHD-type_CS"/>
</dbReference>
<dbReference type="SMART" id="SM00502">
    <property type="entry name" value="BBC"/>
    <property type="match status" value="1"/>
</dbReference>
<dbReference type="GO" id="GO:0003677">
    <property type="term" value="F:DNA binding"/>
    <property type="evidence" value="ECO:0007669"/>
    <property type="project" value="UniProtKB-KW"/>
</dbReference>
<dbReference type="InterPro" id="IPR011011">
    <property type="entry name" value="Znf_FYVE_PHD"/>
</dbReference>
<evidence type="ECO:0000256" key="15">
    <source>
        <dbReference type="ARBA" id="ARBA00023125"/>
    </source>
</evidence>
<keyword evidence="15" id="KW-0238">DNA-binding</keyword>
<dbReference type="PROSITE" id="PS00633">
    <property type="entry name" value="BROMODOMAIN_1"/>
    <property type="match status" value="1"/>
</dbReference>
<keyword evidence="8" id="KW-0677">Repeat</keyword>
<comment type="subcellular location">
    <subcellularLocation>
        <location evidence="2">Nucleus</location>
    </subcellularLocation>
</comment>
<evidence type="ECO:0000256" key="1">
    <source>
        <dbReference type="ARBA" id="ARBA00000900"/>
    </source>
</evidence>
<feature type="domain" description="Bromo" evidence="22">
    <location>
        <begin position="1070"/>
        <end position="1125"/>
    </location>
</feature>
<feature type="region of interest" description="Disordered" evidence="21">
    <location>
        <begin position="1"/>
        <end position="41"/>
    </location>
</feature>
<dbReference type="SMART" id="SM00249">
    <property type="entry name" value="PHD"/>
    <property type="match status" value="1"/>
</dbReference>
<dbReference type="EC" id="2.3.2.27" evidence="4"/>
<dbReference type="PRINTS" id="PR00503">
    <property type="entry name" value="BROMODOMAIN"/>
</dbReference>
<dbReference type="CDD" id="cd05502">
    <property type="entry name" value="Bromo_tif1_like"/>
    <property type="match status" value="1"/>
</dbReference>
<organism evidence="25 26">
    <name type="scientific">Malurus cyaneus samueli</name>
    <dbReference type="NCBI Taxonomy" id="2593467"/>
    <lineage>
        <taxon>Eukaryota</taxon>
        <taxon>Metazoa</taxon>
        <taxon>Chordata</taxon>
        <taxon>Craniata</taxon>
        <taxon>Vertebrata</taxon>
        <taxon>Euteleostomi</taxon>
        <taxon>Archelosauria</taxon>
        <taxon>Archosauria</taxon>
        <taxon>Dinosauria</taxon>
        <taxon>Saurischia</taxon>
        <taxon>Theropoda</taxon>
        <taxon>Coelurosauria</taxon>
        <taxon>Aves</taxon>
        <taxon>Neognathae</taxon>
        <taxon>Neoaves</taxon>
        <taxon>Telluraves</taxon>
        <taxon>Australaves</taxon>
        <taxon>Passeriformes</taxon>
        <taxon>Meliphagoidea</taxon>
        <taxon>Maluridae</taxon>
        <taxon>Malurus</taxon>
    </lineage>
</organism>
<keyword evidence="13 20" id="KW-0175">Coiled coil</keyword>
<dbReference type="SMART" id="SM00297">
    <property type="entry name" value="BROMO"/>
    <property type="match status" value="1"/>
</dbReference>
<evidence type="ECO:0000313" key="26">
    <source>
        <dbReference type="Proteomes" id="UP000694560"/>
    </source>
</evidence>
<dbReference type="CDD" id="cd19828">
    <property type="entry name" value="Bbox2_TIF1a_C-VI"/>
    <property type="match status" value="1"/>
</dbReference>
<feature type="coiled-coil region" evidence="20">
    <location>
        <begin position="479"/>
        <end position="506"/>
    </location>
</feature>
<evidence type="ECO:0000256" key="3">
    <source>
        <dbReference type="ARBA" id="ARBA00004906"/>
    </source>
</evidence>
<dbReference type="FunFam" id="3.30.160.60:FF:000074">
    <property type="entry name" value="Tripartite motif containing 66"/>
    <property type="match status" value="1"/>
</dbReference>
<evidence type="ECO:0000256" key="4">
    <source>
        <dbReference type="ARBA" id="ARBA00012483"/>
    </source>
</evidence>
<dbReference type="InterPro" id="IPR001965">
    <property type="entry name" value="Znf_PHD"/>
</dbReference>
<dbReference type="InterPro" id="IPR003649">
    <property type="entry name" value="Bbox_C"/>
</dbReference>
<evidence type="ECO:0000256" key="8">
    <source>
        <dbReference type="ARBA" id="ARBA00022737"/>
    </source>
</evidence>
<evidence type="ECO:0000256" key="10">
    <source>
        <dbReference type="ARBA" id="ARBA00022786"/>
    </source>
</evidence>
<dbReference type="GO" id="GO:0000785">
    <property type="term" value="C:chromatin"/>
    <property type="evidence" value="ECO:0007669"/>
    <property type="project" value="TreeGrafter"/>
</dbReference>
<dbReference type="CDD" id="cd19845">
    <property type="entry name" value="Bbox1_TIF1a_C-VI"/>
    <property type="match status" value="1"/>
</dbReference>
<evidence type="ECO:0000259" key="22">
    <source>
        <dbReference type="PROSITE" id="PS50014"/>
    </source>
</evidence>
<dbReference type="GO" id="GO:0031981">
    <property type="term" value="C:nuclear lumen"/>
    <property type="evidence" value="ECO:0007669"/>
    <property type="project" value="UniProtKB-ARBA"/>
</dbReference>
<evidence type="ECO:0000256" key="20">
    <source>
        <dbReference type="SAM" id="Coils"/>
    </source>
</evidence>
<dbReference type="SMART" id="SM00336">
    <property type="entry name" value="BBOX"/>
    <property type="match status" value="2"/>
</dbReference>
<keyword evidence="10" id="KW-0833">Ubl conjugation pathway</keyword>
<feature type="compositionally biased region" description="Gly residues" evidence="21">
    <location>
        <begin position="157"/>
        <end position="168"/>
    </location>
</feature>
<evidence type="ECO:0000256" key="7">
    <source>
        <dbReference type="ARBA" id="ARBA00022723"/>
    </source>
</evidence>
<evidence type="ECO:0000256" key="18">
    <source>
        <dbReference type="PROSITE-ProRule" id="PRU00024"/>
    </source>
</evidence>
<evidence type="ECO:0000259" key="24">
    <source>
        <dbReference type="PROSITE" id="PS50119"/>
    </source>
</evidence>
<dbReference type="InterPro" id="IPR001487">
    <property type="entry name" value="Bromodomain"/>
</dbReference>
<evidence type="ECO:0000256" key="2">
    <source>
        <dbReference type="ARBA" id="ARBA00004123"/>
    </source>
</evidence>
<feature type="compositionally biased region" description="Gly residues" evidence="21">
    <location>
        <begin position="1"/>
        <end position="10"/>
    </location>
</feature>
<dbReference type="Pfam" id="PF00628">
    <property type="entry name" value="PHD"/>
    <property type="match status" value="1"/>
</dbReference>
<dbReference type="PANTHER" id="PTHR45915">
    <property type="entry name" value="TRANSCRIPTION INTERMEDIARY FACTOR"/>
    <property type="match status" value="1"/>
</dbReference>
<evidence type="ECO:0000256" key="5">
    <source>
        <dbReference type="ARBA" id="ARBA00022491"/>
    </source>
</evidence>
<name>A0A8C5UJA5_9PASS</name>
<dbReference type="Pfam" id="PF00643">
    <property type="entry name" value="zf-B_box"/>
    <property type="match status" value="1"/>
</dbReference>
<evidence type="ECO:0000256" key="17">
    <source>
        <dbReference type="ARBA" id="ARBA00023242"/>
    </source>
</evidence>
<dbReference type="Proteomes" id="UP000694560">
    <property type="component" value="Unplaced"/>
</dbReference>
<dbReference type="GO" id="GO:0008270">
    <property type="term" value="F:zinc ion binding"/>
    <property type="evidence" value="ECO:0007669"/>
    <property type="project" value="UniProtKB-KW"/>
</dbReference>
<sequence>MGQGSGAGRGSRGRIPALGGGSERDRGTRAGAGLRGGVPGVRFLGAGRAGFPAAGPCCRGRGGVPAGGAGRGAGSQVGFSGGAGAGGVPRVGFSGGVPRVDSRAGRARAALAARLRGSGRGAGGHTNTARGGGRRRRRRRRGRSGGAAPLPSASPAGRGGQDNGRGGGAVAVAAAGPCPCPADRAGAAARGGDAAPLNLLDTCGVCGQPIQSRRPKLLPCLHSGCQRCLPQPDRYLMLPPRVLTPTAATAPKEPPPAVPPSSPVSSYFFSPPVGVIRCPICGQECAERHIIDNFFVKDTTEVPSSTVEKSNQVCTSCEDNAEAHGFCVECVEWLCKTCIRAHQRVKFTKDHTVRQKEEVSPEAVGVTSQRPVFCPYHKKEQLKLYCETCDKLTCRDCQLLEHKEHRYQFIEEAFQNQKVIIETLITKLMEKTKYIKYTGKQIQNRILEVNQNQKQVEQDIKVAIFTLMVEINKKGKALLHQLETLAKEHRMKLLQQQQEVAGLSKQLEHVMNFSKWAVSSGSSTALLYSKRLITYRLRYLLRARCDPSPVTNNTIQFHCDPSFWAQNIFNLGSLVIEDKETPPHVPKSPVMEPSLQPAGSLPSNQLSKFPTQISLAQLRLQHMQQQLMAQRQQAQRRAGPVVLPSPRVPGAMQQPPAAHQAPPRLIHFQNHNPKPNGSALPPQQMRFPQNQNLPRQAIKPNPLQMAFLAQQAIKQWQISSGQSSSTPSTASSTTSTPSSPTVTSAAGCDGKMCIPPLIDLSSPVGNSYNLPSLPDIDCSGNITLDNAVRKDGTAEQNLPKPPSNRTVQSPNSSVPSPGLSGGVGVTNVHPPIRSPSASSVGSRESSGSSSRPPGADSTHKVPVVMLEPIKIKQEPSVNESFDFPIVVVKQEAEEEPRPRNSILTSLLLDTNHNSSPDEAVLRTDAPDSTDDQPGVLQESTFPGKMGWMGASHAGEGRKEDDPNEDWCAVCQNGGKLLCCEKCPKVFHLSCHVPTLMSFPSGEWICTFCRDLSKPEVEYDCDKPAHTAEKRKLEDTVGLAPIDRRKCERLLLYLYCHEMSPAFQDPVPPTVPDYYKIIKKPMDLSTIKKRLEVTNSFYTKPEDFVADFRLIFQNCAEFNEPDSEVADAGMKLQAYFEDLLSNLYPERKFPVQPSSQSEKDSPELTDDSDDDFVQPRKKRLKGEERQLFK</sequence>
<dbReference type="InterPro" id="IPR019787">
    <property type="entry name" value="Znf_PHD-finger"/>
</dbReference>
<protein>
    <recommendedName>
        <fullName evidence="4">RING-type E3 ubiquitin transferase</fullName>
        <ecNumber evidence="4">2.3.2.27</ecNumber>
    </recommendedName>
</protein>
<feature type="domain" description="PHD-type" evidence="23">
    <location>
        <begin position="964"/>
        <end position="1011"/>
    </location>
</feature>
<dbReference type="SUPFAM" id="SSF47370">
    <property type="entry name" value="Bromodomain"/>
    <property type="match status" value="1"/>
</dbReference>
<comment type="pathway">
    <text evidence="3">Protein modification; protein ubiquitination.</text>
</comment>
<keyword evidence="5" id="KW-0678">Repressor</keyword>
<dbReference type="FunFam" id="1.20.920.10:FF:000024">
    <property type="entry name" value="Transcription intermediary factor 1-alpha"/>
    <property type="match status" value="1"/>
</dbReference>
<dbReference type="InterPro" id="IPR001841">
    <property type="entry name" value="Znf_RING"/>
</dbReference>
<evidence type="ECO:0000256" key="9">
    <source>
        <dbReference type="ARBA" id="ARBA00022771"/>
    </source>
</evidence>
<dbReference type="PROSITE" id="PS01359">
    <property type="entry name" value="ZF_PHD_1"/>
    <property type="match status" value="1"/>
</dbReference>
<evidence type="ECO:0000256" key="12">
    <source>
        <dbReference type="ARBA" id="ARBA00023015"/>
    </source>
</evidence>
<keyword evidence="26" id="KW-1185">Reference proteome</keyword>
<dbReference type="Ensembl" id="ENSMCST00000023427.1">
    <property type="protein sequence ID" value="ENSMCSP00000022849.1"/>
    <property type="gene ID" value="ENSMCSG00000015885.1"/>
</dbReference>
<evidence type="ECO:0000256" key="14">
    <source>
        <dbReference type="ARBA" id="ARBA00023117"/>
    </source>
</evidence>
<proteinExistence type="predicted"/>
<dbReference type="PROSITE" id="PS50119">
    <property type="entry name" value="ZF_BBOX"/>
    <property type="match status" value="2"/>
</dbReference>
<keyword evidence="17" id="KW-0539">Nucleus</keyword>
<reference evidence="25" key="2">
    <citation type="submission" date="2025-09" db="UniProtKB">
        <authorList>
            <consortium name="Ensembl"/>
        </authorList>
    </citation>
    <scope>IDENTIFICATION</scope>
</reference>
<evidence type="ECO:0000256" key="19">
    <source>
        <dbReference type="PROSITE-ProRule" id="PRU00035"/>
    </source>
</evidence>
<feature type="region of interest" description="Disordered" evidence="21">
    <location>
        <begin position="793"/>
        <end position="860"/>
    </location>
</feature>
<keyword evidence="12" id="KW-0805">Transcription regulation</keyword>
<dbReference type="OrthoDB" id="1870062at2759"/>
<keyword evidence="11" id="KW-0862">Zinc</keyword>
<dbReference type="SMART" id="SM00184">
    <property type="entry name" value="RING"/>
    <property type="match status" value="1"/>
</dbReference>
<dbReference type="Pfam" id="PF00439">
    <property type="entry name" value="Bromodomain"/>
    <property type="match status" value="1"/>
</dbReference>
<feature type="compositionally biased region" description="Low complexity" evidence="21">
    <location>
        <begin position="719"/>
        <end position="745"/>
    </location>
</feature>
<dbReference type="InterPro" id="IPR018359">
    <property type="entry name" value="Bromodomain_CS"/>
</dbReference>
<dbReference type="AlphaFoldDB" id="A0A8C5UJA5"/>
<dbReference type="SUPFAM" id="SSF57903">
    <property type="entry name" value="FYVE/PHD zinc finger"/>
    <property type="match status" value="1"/>
</dbReference>
<dbReference type="GO" id="GO:0061630">
    <property type="term" value="F:ubiquitin protein ligase activity"/>
    <property type="evidence" value="ECO:0007669"/>
    <property type="project" value="UniProtKB-EC"/>
</dbReference>
<reference evidence="25" key="1">
    <citation type="submission" date="2025-08" db="UniProtKB">
        <authorList>
            <consortium name="Ensembl"/>
        </authorList>
    </citation>
    <scope>IDENTIFICATION</scope>
</reference>
<feature type="region of interest" description="Disordered" evidence="21">
    <location>
        <begin position="1146"/>
        <end position="1188"/>
    </location>
</feature>
<dbReference type="PANTHER" id="PTHR45915:SF4">
    <property type="entry name" value="TRANSCRIPTION INTERMEDIARY FACTOR 1-ALPHA"/>
    <property type="match status" value="1"/>
</dbReference>
<dbReference type="PROSITE" id="PS50016">
    <property type="entry name" value="ZF_PHD_2"/>
    <property type="match status" value="1"/>
</dbReference>
<keyword evidence="6" id="KW-0808">Transferase</keyword>
<keyword evidence="7" id="KW-0479">Metal-binding</keyword>
<feature type="region of interest" description="Disordered" evidence="21">
    <location>
        <begin position="913"/>
        <end position="961"/>
    </location>
</feature>
<keyword evidence="16" id="KW-0804">Transcription</keyword>
<evidence type="ECO:0000256" key="11">
    <source>
        <dbReference type="ARBA" id="ARBA00022833"/>
    </source>
</evidence>
<feature type="region of interest" description="Disordered" evidence="21">
    <location>
        <begin position="114"/>
        <end position="168"/>
    </location>
</feature>
<feature type="compositionally biased region" description="Low complexity" evidence="21">
    <location>
        <begin position="834"/>
        <end position="854"/>
    </location>
</feature>
<feature type="domain" description="B box-type" evidence="24">
    <location>
        <begin position="309"/>
        <end position="362"/>
    </location>
</feature>
<evidence type="ECO:0000256" key="16">
    <source>
        <dbReference type="ARBA" id="ARBA00023163"/>
    </source>
</evidence>
<evidence type="ECO:0000259" key="23">
    <source>
        <dbReference type="PROSITE" id="PS50016"/>
    </source>
</evidence>
<feature type="compositionally biased region" description="Low complexity" evidence="21">
    <location>
        <begin position="809"/>
        <end position="818"/>
    </location>
</feature>
<dbReference type="InterPro" id="IPR000315">
    <property type="entry name" value="Znf_B-box"/>
</dbReference>
<keyword evidence="9 18" id="KW-0863">Zinc-finger</keyword>
<keyword evidence="14 19" id="KW-0103">Bromodomain</keyword>
<dbReference type="InterPro" id="IPR013083">
    <property type="entry name" value="Znf_RING/FYVE/PHD"/>
</dbReference>
<dbReference type="InterPro" id="IPR036427">
    <property type="entry name" value="Bromodomain-like_sf"/>
</dbReference>
<evidence type="ECO:0000256" key="13">
    <source>
        <dbReference type="ARBA" id="ARBA00023054"/>
    </source>
</evidence>
<comment type="catalytic activity">
    <reaction evidence="1">
        <text>S-ubiquitinyl-[E2 ubiquitin-conjugating enzyme]-L-cysteine + [acceptor protein]-L-lysine = [E2 ubiquitin-conjugating enzyme]-L-cysteine + N(6)-ubiquitinyl-[acceptor protein]-L-lysine.</text>
        <dbReference type="EC" id="2.3.2.27"/>
    </reaction>
</comment>
<dbReference type="PROSITE" id="PS50014">
    <property type="entry name" value="BROMODOMAIN_2"/>
    <property type="match status" value="1"/>
</dbReference>
<evidence type="ECO:0000313" key="25">
    <source>
        <dbReference type="Ensembl" id="ENSMCSP00000022849.1"/>
    </source>
</evidence>